<dbReference type="InterPro" id="IPR017452">
    <property type="entry name" value="GPCR_Rhodpsn_7TM"/>
</dbReference>
<evidence type="ECO:0000256" key="6">
    <source>
        <dbReference type="ARBA" id="ARBA00023170"/>
    </source>
</evidence>
<keyword evidence="2 8" id="KW-0812">Transmembrane</keyword>
<dbReference type="PRINTS" id="PR00237">
    <property type="entry name" value="GPCRRHODOPSN"/>
</dbReference>
<feature type="transmembrane region" description="Helical" evidence="8">
    <location>
        <begin position="112"/>
        <end position="132"/>
    </location>
</feature>
<evidence type="ECO:0000256" key="7">
    <source>
        <dbReference type="ARBA" id="ARBA00023224"/>
    </source>
</evidence>
<dbReference type="Gene3D" id="1.20.1070.10">
    <property type="entry name" value="Rhodopsin 7-helix transmembrane proteins"/>
    <property type="match status" value="1"/>
</dbReference>
<evidence type="ECO:0000256" key="1">
    <source>
        <dbReference type="ARBA" id="ARBA00004141"/>
    </source>
</evidence>
<dbReference type="EMBL" id="BMAT01002196">
    <property type="protein sequence ID" value="GFS01075.1"/>
    <property type="molecule type" value="Genomic_DNA"/>
</dbReference>
<feature type="transmembrane region" description="Helical" evidence="8">
    <location>
        <begin position="62"/>
        <end position="91"/>
    </location>
</feature>
<sequence>MSASLTVIINTTRHRSNSSNYLHHQHYDHQSSLNSSLGRGGNAALPQDYDDMGDYGDKEQPLYAQVIIVLMYVLIIIVAVGGNLLFSYVIVMRAKTPSVTNLFLLNLAISDLMKAIICNPFTFMANLIWMYWPYGDFMCPVVTYIQISGARCQGFRAIKTVLLEKATRGRKGA</sequence>
<protein>
    <submittedName>
        <fullName evidence="10">Cardioexcitatory receptor</fullName>
    </submittedName>
</protein>
<evidence type="ECO:0000256" key="2">
    <source>
        <dbReference type="ARBA" id="ARBA00022692"/>
    </source>
</evidence>
<comment type="subcellular location">
    <subcellularLocation>
        <location evidence="1">Membrane</location>
        <topology evidence="1">Multi-pass membrane protein</topology>
    </subcellularLocation>
</comment>
<dbReference type="InterPro" id="IPR000276">
    <property type="entry name" value="GPCR_Rhodpsn"/>
</dbReference>
<dbReference type="PROSITE" id="PS50262">
    <property type="entry name" value="G_PROTEIN_RECEP_F1_2"/>
    <property type="match status" value="1"/>
</dbReference>
<evidence type="ECO:0000256" key="5">
    <source>
        <dbReference type="ARBA" id="ARBA00023136"/>
    </source>
</evidence>
<evidence type="ECO:0000256" key="4">
    <source>
        <dbReference type="ARBA" id="ARBA00023040"/>
    </source>
</evidence>
<evidence type="ECO:0000256" key="8">
    <source>
        <dbReference type="SAM" id="Phobius"/>
    </source>
</evidence>
<evidence type="ECO:0000256" key="3">
    <source>
        <dbReference type="ARBA" id="ARBA00022989"/>
    </source>
</evidence>
<keyword evidence="5 8" id="KW-0472">Membrane</keyword>
<keyword evidence="4" id="KW-0297">G-protein coupled receptor</keyword>
<dbReference type="SUPFAM" id="SSF81321">
    <property type="entry name" value="Family A G protein-coupled receptor-like"/>
    <property type="match status" value="1"/>
</dbReference>
<evidence type="ECO:0000259" key="9">
    <source>
        <dbReference type="PROSITE" id="PS50262"/>
    </source>
</evidence>
<organism evidence="10 11">
    <name type="scientific">Elysia marginata</name>
    <dbReference type="NCBI Taxonomy" id="1093978"/>
    <lineage>
        <taxon>Eukaryota</taxon>
        <taxon>Metazoa</taxon>
        <taxon>Spiralia</taxon>
        <taxon>Lophotrochozoa</taxon>
        <taxon>Mollusca</taxon>
        <taxon>Gastropoda</taxon>
        <taxon>Heterobranchia</taxon>
        <taxon>Euthyneura</taxon>
        <taxon>Panpulmonata</taxon>
        <taxon>Sacoglossa</taxon>
        <taxon>Placobranchoidea</taxon>
        <taxon>Plakobranchidae</taxon>
        <taxon>Elysia</taxon>
    </lineage>
</organism>
<gene>
    <name evidence="10" type="ORF">ElyMa_001087500</name>
</gene>
<proteinExistence type="predicted"/>
<dbReference type="PANTHER" id="PTHR24238:SF57">
    <property type="entry name" value="G-PROTEIN COUPLED RECEPTOR 83"/>
    <property type="match status" value="1"/>
</dbReference>
<dbReference type="Pfam" id="PF00001">
    <property type="entry name" value="7tm_1"/>
    <property type="match status" value="1"/>
</dbReference>
<dbReference type="PANTHER" id="PTHR24238">
    <property type="entry name" value="G-PROTEIN COUPLED RECEPTOR"/>
    <property type="match status" value="1"/>
</dbReference>
<keyword evidence="6 10" id="KW-0675">Receptor</keyword>
<name>A0AAV4HU22_9GAST</name>
<dbReference type="AlphaFoldDB" id="A0AAV4HU22"/>
<dbReference type="GO" id="GO:0005886">
    <property type="term" value="C:plasma membrane"/>
    <property type="evidence" value="ECO:0007669"/>
    <property type="project" value="TreeGrafter"/>
</dbReference>
<keyword evidence="11" id="KW-1185">Reference proteome</keyword>
<comment type="caution">
    <text evidence="10">The sequence shown here is derived from an EMBL/GenBank/DDBJ whole genome shotgun (WGS) entry which is preliminary data.</text>
</comment>
<feature type="domain" description="G-protein coupled receptors family 1 profile" evidence="9">
    <location>
        <begin position="82"/>
        <end position="145"/>
    </location>
</feature>
<accession>A0AAV4HU22</accession>
<evidence type="ECO:0000313" key="11">
    <source>
        <dbReference type="Proteomes" id="UP000762676"/>
    </source>
</evidence>
<reference evidence="10 11" key="1">
    <citation type="journal article" date="2021" name="Elife">
        <title>Chloroplast acquisition without the gene transfer in kleptoplastic sea slugs, Plakobranchus ocellatus.</title>
        <authorList>
            <person name="Maeda T."/>
            <person name="Takahashi S."/>
            <person name="Yoshida T."/>
            <person name="Shimamura S."/>
            <person name="Takaki Y."/>
            <person name="Nagai Y."/>
            <person name="Toyoda A."/>
            <person name="Suzuki Y."/>
            <person name="Arimoto A."/>
            <person name="Ishii H."/>
            <person name="Satoh N."/>
            <person name="Nishiyama T."/>
            <person name="Hasebe M."/>
            <person name="Maruyama T."/>
            <person name="Minagawa J."/>
            <person name="Obokata J."/>
            <person name="Shigenobu S."/>
        </authorList>
    </citation>
    <scope>NUCLEOTIDE SEQUENCE [LARGE SCALE GENOMIC DNA]</scope>
</reference>
<keyword evidence="7" id="KW-0807">Transducer</keyword>
<evidence type="ECO:0000313" key="10">
    <source>
        <dbReference type="EMBL" id="GFS01075.1"/>
    </source>
</evidence>
<keyword evidence="3 8" id="KW-1133">Transmembrane helix</keyword>
<dbReference type="Proteomes" id="UP000762676">
    <property type="component" value="Unassembled WGS sequence"/>
</dbReference>
<dbReference type="GO" id="GO:0008188">
    <property type="term" value="F:neuropeptide receptor activity"/>
    <property type="evidence" value="ECO:0007669"/>
    <property type="project" value="TreeGrafter"/>
</dbReference>